<evidence type="ECO:0000256" key="3">
    <source>
        <dbReference type="ARBA" id="ARBA00023163"/>
    </source>
</evidence>
<evidence type="ECO:0000313" key="7">
    <source>
        <dbReference type="Proteomes" id="UP000520767"/>
    </source>
</evidence>
<dbReference type="Gene3D" id="1.10.10.60">
    <property type="entry name" value="Homeodomain-like"/>
    <property type="match status" value="1"/>
</dbReference>
<evidence type="ECO:0000256" key="2">
    <source>
        <dbReference type="ARBA" id="ARBA00023125"/>
    </source>
</evidence>
<dbReference type="Gene3D" id="1.10.357.10">
    <property type="entry name" value="Tetracycline Repressor, domain 2"/>
    <property type="match status" value="1"/>
</dbReference>
<protein>
    <submittedName>
        <fullName evidence="6">AcrR family transcriptional regulator</fullName>
    </submittedName>
</protein>
<dbReference type="SUPFAM" id="SSF46689">
    <property type="entry name" value="Homeodomain-like"/>
    <property type="match status" value="1"/>
</dbReference>
<keyword evidence="7" id="KW-1185">Reference proteome</keyword>
<comment type="caution">
    <text evidence="6">The sequence shown here is derived from an EMBL/GenBank/DDBJ whole genome shotgun (WGS) entry which is preliminary data.</text>
</comment>
<gene>
    <name evidence="6" type="ORF">FHR82_000569</name>
</gene>
<evidence type="ECO:0000313" key="6">
    <source>
        <dbReference type="EMBL" id="MBB4904359.1"/>
    </source>
</evidence>
<dbReference type="PRINTS" id="PR00455">
    <property type="entry name" value="HTHTETR"/>
</dbReference>
<keyword evidence="3" id="KW-0804">Transcription</keyword>
<keyword evidence="2 4" id="KW-0238">DNA-binding</keyword>
<dbReference type="PANTHER" id="PTHR30055">
    <property type="entry name" value="HTH-TYPE TRANSCRIPTIONAL REGULATOR RUTR"/>
    <property type="match status" value="1"/>
</dbReference>
<dbReference type="InterPro" id="IPR036271">
    <property type="entry name" value="Tet_transcr_reg_TetR-rel_C_sf"/>
</dbReference>
<dbReference type="InterPro" id="IPR050109">
    <property type="entry name" value="HTH-type_TetR-like_transc_reg"/>
</dbReference>
<dbReference type="GO" id="GO:0000976">
    <property type="term" value="F:transcription cis-regulatory region binding"/>
    <property type="evidence" value="ECO:0007669"/>
    <property type="project" value="TreeGrafter"/>
</dbReference>
<dbReference type="GO" id="GO:0003700">
    <property type="term" value="F:DNA-binding transcription factor activity"/>
    <property type="evidence" value="ECO:0007669"/>
    <property type="project" value="TreeGrafter"/>
</dbReference>
<dbReference type="Proteomes" id="UP000520767">
    <property type="component" value="Unassembled WGS sequence"/>
</dbReference>
<evidence type="ECO:0000256" key="1">
    <source>
        <dbReference type="ARBA" id="ARBA00023015"/>
    </source>
</evidence>
<proteinExistence type="predicted"/>
<dbReference type="Pfam" id="PF00440">
    <property type="entry name" value="TetR_N"/>
    <property type="match status" value="1"/>
</dbReference>
<dbReference type="Pfam" id="PF17920">
    <property type="entry name" value="TetR_C_16"/>
    <property type="match status" value="1"/>
</dbReference>
<dbReference type="InterPro" id="IPR001647">
    <property type="entry name" value="HTH_TetR"/>
</dbReference>
<feature type="domain" description="HTH tetR-type" evidence="5">
    <location>
        <begin position="11"/>
        <end position="71"/>
    </location>
</feature>
<dbReference type="RefSeq" id="WP_184808619.1">
    <property type="nucleotide sequence ID" value="NZ_JACHJQ010000001.1"/>
</dbReference>
<dbReference type="InterPro" id="IPR009057">
    <property type="entry name" value="Homeodomain-like_sf"/>
</dbReference>
<keyword evidence="1" id="KW-0805">Transcription regulation</keyword>
<dbReference type="AlphaFoldDB" id="A0A7W7PZU7"/>
<organism evidence="6 7">
    <name type="scientific">Actinophytocola algeriensis</name>
    <dbReference type="NCBI Taxonomy" id="1768010"/>
    <lineage>
        <taxon>Bacteria</taxon>
        <taxon>Bacillati</taxon>
        <taxon>Actinomycetota</taxon>
        <taxon>Actinomycetes</taxon>
        <taxon>Pseudonocardiales</taxon>
        <taxon>Pseudonocardiaceae</taxon>
    </lineage>
</organism>
<dbReference type="SUPFAM" id="SSF48498">
    <property type="entry name" value="Tetracyclin repressor-like, C-terminal domain"/>
    <property type="match status" value="1"/>
</dbReference>
<name>A0A7W7PZU7_9PSEU</name>
<accession>A0A7W7PZU7</accession>
<evidence type="ECO:0000256" key="4">
    <source>
        <dbReference type="PROSITE-ProRule" id="PRU00335"/>
    </source>
</evidence>
<evidence type="ECO:0000259" key="5">
    <source>
        <dbReference type="PROSITE" id="PS50977"/>
    </source>
</evidence>
<sequence>MSEETRRRDSVATRQALLDAATALFAERGYDRTTVRDIATRAGANQALLFRYFGSKEALFAEVAAGHRREETEPGLLVAEMLDNLLDPSSSARRDQVLTALLRTLGTDDEAAAIRERLNASYAETLGTLTDQPDAALRADLVLAWLFGISLMRGVAATQPLADADPAAVRDLVLPAARTLLEKMS</sequence>
<dbReference type="InterPro" id="IPR041678">
    <property type="entry name" value="TetR_C_16"/>
</dbReference>
<dbReference type="PROSITE" id="PS01081">
    <property type="entry name" value="HTH_TETR_1"/>
    <property type="match status" value="1"/>
</dbReference>
<dbReference type="PROSITE" id="PS50977">
    <property type="entry name" value="HTH_TETR_2"/>
    <property type="match status" value="1"/>
</dbReference>
<reference evidence="6 7" key="1">
    <citation type="submission" date="2020-08" db="EMBL/GenBank/DDBJ databases">
        <title>Genomic Encyclopedia of Type Strains, Phase III (KMG-III): the genomes of soil and plant-associated and newly described type strains.</title>
        <authorList>
            <person name="Whitman W."/>
        </authorList>
    </citation>
    <scope>NUCLEOTIDE SEQUENCE [LARGE SCALE GENOMIC DNA]</scope>
    <source>
        <strain evidence="6 7">CECT 8960</strain>
    </source>
</reference>
<dbReference type="EMBL" id="JACHJQ010000001">
    <property type="protein sequence ID" value="MBB4904359.1"/>
    <property type="molecule type" value="Genomic_DNA"/>
</dbReference>
<dbReference type="PANTHER" id="PTHR30055:SF234">
    <property type="entry name" value="HTH-TYPE TRANSCRIPTIONAL REGULATOR BETI"/>
    <property type="match status" value="1"/>
</dbReference>
<dbReference type="InterPro" id="IPR023772">
    <property type="entry name" value="DNA-bd_HTH_TetR-type_CS"/>
</dbReference>
<feature type="DNA-binding region" description="H-T-H motif" evidence="4">
    <location>
        <begin position="34"/>
        <end position="53"/>
    </location>
</feature>